<dbReference type="PANTHER" id="PTHR44591">
    <property type="entry name" value="STRESS RESPONSE REGULATOR PROTEIN 1"/>
    <property type="match status" value="1"/>
</dbReference>
<dbReference type="HOGENOM" id="CLU_000445_69_8_5"/>
<accession>H6SJB2</accession>
<protein>
    <submittedName>
        <fullName evidence="4">Response regulator receiver domain protein (CheY)</fullName>
    </submittedName>
</protein>
<dbReference type="Gene3D" id="3.40.50.2300">
    <property type="match status" value="1"/>
</dbReference>
<evidence type="ECO:0000313" key="5">
    <source>
        <dbReference type="Proteomes" id="UP000033220"/>
    </source>
</evidence>
<dbReference type="eggNOG" id="COG0745">
    <property type="taxonomic scope" value="Bacteria"/>
</dbReference>
<dbReference type="KEGG" id="rpm:RSPPHO_01451"/>
<reference evidence="4 5" key="1">
    <citation type="submission" date="2012-02" db="EMBL/GenBank/DDBJ databases">
        <title>Shotgun genome sequence of Phaeospirillum photometricum DSM 122.</title>
        <authorList>
            <person name="Duquesne K."/>
            <person name="Sturgis J."/>
        </authorList>
    </citation>
    <scope>NUCLEOTIDE SEQUENCE [LARGE SCALE GENOMIC DNA]</scope>
    <source>
        <strain evidence="5">DSM122</strain>
    </source>
</reference>
<dbReference type="RefSeq" id="WP_014414716.1">
    <property type="nucleotide sequence ID" value="NC_017059.1"/>
</dbReference>
<dbReference type="InterPro" id="IPR011006">
    <property type="entry name" value="CheY-like_superfamily"/>
</dbReference>
<dbReference type="InterPro" id="IPR050595">
    <property type="entry name" value="Bact_response_regulator"/>
</dbReference>
<dbReference type="Pfam" id="PF00072">
    <property type="entry name" value="Response_reg"/>
    <property type="match status" value="1"/>
</dbReference>
<evidence type="ECO:0000256" key="2">
    <source>
        <dbReference type="PROSITE-ProRule" id="PRU00169"/>
    </source>
</evidence>
<dbReference type="PANTHER" id="PTHR44591:SF3">
    <property type="entry name" value="RESPONSE REGULATORY DOMAIN-CONTAINING PROTEIN"/>
    <property type="match status" value="1"/>
</dbReference>
<keyword evidence="1 2" id="KW-0597">Phosphoprotein</keyword>
<name>H6SJB2_PARPM</name>
<evidence type="ECO:0000259" key="3">
    <source>
        <dbReference type="PROSITE" id="PS50110"/>
    </source>
</evidence>
<dbReference type="AlphaFoldDB" id="H6SJB2"/>
<gene>
    <name evidence="4" type="ORF">RSPPHO_01451</name>
</gene>
<feature type="domain" description="Response regulatory" evidence="3">
    <location>
        <begin position="7"/>
        <end position="124"/>
    </location>
</feature>
<proteinExistence type="predicted"/>
<dbReference type="SUPFAM" id="SSF52172">
    <property type="entry name" value="CheY-like"/>
    <property type="match status" value="1"/>
</dbReference>
<dbReference type="InterPro" id="IPR001789">
    <property type="entry name" value="Sig_transdc_resp-reg_receiver"/>
</dbReference>
<feature type="modified residue" description="4-aspartylphosphate" evidence="2">
    <location>
        <position position="56"/>
    </location>
</feature>
<dbReference type="GO" id="GO:0000160">
    <property type="term" value="P:phosphorelay signal transduction system"/>
    <property type="evidence" value="ECO:0007669"/>
    <property type="project" value="InterPro"/>
</dbReference>
<dbReference type="SMART" id="SM00448">
    <property type="entry name" value="REC"/>
    <property type="match status" value="1"/>
</dbReference>
<dbReference type="STRING" id="1150469.RSPPHO_01451"/>
<dbReference type="Proteomes" id="UP000033220">
    <property type="component" value="Chromosome DSM 122"/>
</dbReference>
<organism evidence="4 5">
    <name type="scientific">Pararhodospirillum photometricum DSM 122</name>
    <dbReference type="NCBI Taxonomy" id="1150469"/>
    <lineage>
        <taxon>Bacteria</taxon>
        <taxon>Pseudomonadati</taxon>
        <taxon>Pseudomonadota</taxon>
        <taxon>Alphaproteobacteria</taxon>
        <taxon>Rhodospirillales</taxon>
        <taxon>Rhodospirillaceae</taxon>
        <taxon>Pararhodospirillum</taxon>
    </lineage>
</organism>
<dbReference type="EMBL" id="HE663493">
    <property type="protein sequence ID" value="CCG08077.1"/>
    <property type="molecule type" value="Genomic_DNA"/>
</dbReference>
<keyword evidence="5" id="KW-1185">Reference proteome</keyword>
<dbReference type="PROSITE" id="PS50110">
    <property type="entry name" value="RESPONSE_REGULATORY"/>
    <property type="match status" value="1"/>
</dbReference>
<sequence>MMPSPLSLLVIDDDTEIRKAVRFGAEDLGWTVIEAGDGEEGMQVLSEKSVDLVVSDVWMPKIDGIAFIKSALEARPDLRVLAVSGGGMAPAALSLKMTEMYGALDILYKPFTPQELTEKLQALARRG</sequence>
<dbReference type="PATRIC" id="fig|1150469.3.peg.1632"/>
<evidence type="ECO:0000256" key="1">
    <source>
        <dbReference type="ARBA" id="ARBA00022553"/>
    </source>
</evidence>
<evidence type="ECO:0000313" key="4">
    <source>
        <dbReference type="EMBL" id="CCG08077.1"/>
    </source>
</evidence>